<dbReference type="PROSITE" id="PS51329">
    <property type="entry name" value="C_CAP_COFACTOR_C"/>
    <property type="match status" value="1"/>
</dbReference>
<evidence type="ECO:0000256" key="11">
    <source>
        <dbReference type="SAM" id="MobiDB-lite"/>
    </source>
</evidence>
<reference evidence="13 14" key="1">
    <citation type="submission" date="2019-04" db="EMBL/GenBank/DDBJ databases">
        <title>Chromosome genome assembly for Takifugu flavidus.</title>
        <authorList>
            <person name="Xiao S."/>
        </authorList>
    </citation>
    <scope>NUCLEOTIDE SEQUENCE [LARGE SCALE GENOMIC DNA]</scope>
    <source>
        <strain evidence="13">HTHZ2018</strain>
        <tissue evidence="13">Muscle</tissue>
    </source>
</reference>
<comment type="function">
    <text evidence="8">Tubulin-folding protein; involved in the final step of the tubulin folding pathway.</text>
</comment>
<feature type="domain" description="C-CAP/cofactor C-like" evidence="12">
    <location>
        <begin position="153"/>
        <end position="311"/>
    </location>
</feature>
<keyword evidence="4" id="KW-0597">Phosphoprotein</keyword>
<dbReference type="GO" id="GO:0007021">
    <property type="term" value="P:tubulin complex assembly"/>
    <property type="evidence" value="ECO:0007669"/>
    <property type="project" value="TreeGrafter"/>
</dbReference>
<dbReference type="Pfam" id="PF16752">
    <property type="entry name" value="TBCC_N"/>
    <property type="match status" value="1"/>
</dbReference>
<evidence type="ECO:0000256" key="2">
    <source>
        <dbReference type="ARBA" id="ARBA00008848"/>
    </source>
</evidence>
<dbReference type="FunFam" id="1.20.58.1250:FF:000001">
    <property type="entry name" value="Tubulin-specific chaperone C"/>
    <property type="match status" value="1"/>
</dbReference>
<dbReference type="InterPro" id="IPR031925">
    <property type="entry name" value="TBCC_N"/>
</dbReference>
<dbReference type="InterPro" id="IPR012945">
    <property type="entry name" value="Tubulin-bd_cofactor_C_dom"/>
</dbReference>
<keyword evidence="3" id="KW-0963">Cytoplasm</keyword>
<dbReference type="InterPro" id="IPR017901">
    <property type="entry name" value="C-CAP_CF_C-like"/>
</dbReference>
<evidence type="ECO:0000256" key="5">
    <source>
        <dbReference type="ARBA" id="ARBA00022990"/>
    </source>
</evidence>
<keyword evidence="14" id="KW-1185">Reference proteome</keyword>
<evidence type="ECO:0000256" key="1">
    <source>
        <dbReference type="ARBA" id="ARBA00004496"/>
    </source>
</evidence>
<keyword evidence="6" id="KW-0143">Chaperone</keyword>
<evidence type="ECO:0000256" key="6">
    <source>
        <dbReference type="ARBA" id="ARBA00023186"/>
    </source>
</evidence>
<comment type="similarity">
    <text evidence="2">Belongs to the TBCC family.</text>
</comment>
<dbReference type="PANTHER" id="PTHR15139">
    <property type="entry name" value="TUBULIN FOLDING COFACTOR C"/>
    <property type="match status" value="1"/>
</dbReference>
<dbReference type="GO" id="GO:0005829">
    <property type="term" value="C:cytosol"/>
    <property type="evidence" value="ECO:0007669"/>
    <property type="project" value="UniProtKB-ARBA"/>
</dbReference>
<dbReference type="Proteomes" id="UP000324091">
    <property type="component" value="Chromosome 17"/>
</dbReference>
<dbReference type="GO" id="GO:0007023">
    <property type="term" value="P:post-chaperonin tubulin folding pathway"/>
    <property type="evidence" value="ECO:0007669"/>
    <property type="project" value="InterPro"/>
</dbReference>
<evidence type="ECO:0000256" key="10">
    <source>
        <dbReference type="ARBA" id="ARBA00079876"/>
    </source>
</evidence>
<evidence type="ECO:0000256" key="4">
    <source>
        <dbReference type="ARBA" id="ARBA00022553"/>
    </source>
</evidence>
<evidence type="ECO:0000313" key="14">
    <source>
        <dbReference type="Proteomes" id="UP000324091"/>
    </source>
</evidence>
<protein>
    <recommendedName>
        <fullName evidence="9">Tubulin-specific chaperone C</fullName>
    </recommendedName>
    <alternativeName>
        <fullName evidence="10">Tubulin-folding cofactor C</fullName>
    </alternativeName>
</protein>
<evidence type="ECO:0000256" key="8">
    <source>
        <dbReference type="ARBA" id="ARBA00058607"/>
    </source>
</evidence>
<dbReference type="GO" id="GO:0015631">
    <property type="term" value="F:tubulin binding"/>
    <property type="evidence" value="ECO:0007669"/>
    <property type="project" value="InterPro"/>
</dbReference>
<dbReference type="SMART" id="SM00673">
    <property type="entry name" value="CARP"/>
    <property type="match status" value="2"/>
</dbReference>
<feature type="region of interest" description="Disordered" evidence="11">
    <location>
        <begin position="1"/>
        <end position="65"/>
    </location>
</feature>
<dbReference type="FunFam" id="2.160.20.70:FF:000007">
    <property type="entry name" value="tubulin-specific chaperone C"/>
    <property type="match status" value="1"/>
</dbReference>
<dbReference type="EMBL" id="RHFK02000009">
    <property type="protein sequence ID" value="TWW70776.1"/>
    <property type="molecule type" value="Genomic_DNA"/>
</dbReference>
<dbReference type="Pfam" id="PF07986">
    <property type="entry name" value="TBCC"/>
    <property type="match status" value="1"/>
</dbReference>
<accession>A0A5C6NUW2</accession>
<feature type="region of interest" description="Disordered" evidence="11">
    <location>
        <begin position="164"/>
        <end position="187"/>
    </location>
</feature>
<keyword evidence="5" id="KW-0007">Acetylation</keyword>
<organism evidence="13 14">
    <name type="scientific">Takifugu flavidus</name>
    <name type="common">sansaifugu</name>
    <dbReference type="NCBI Taxonomy" id="433684"/>
    <lineage>
        <taxon>Eukaryota</taxon>
        <taxon>Metazoa</taxon>
        <taxon>Chordata</taxon>
        <taxon>Craniata</taxon>
        <taxon>Vertebrata</taxon>
        <taxon>Euteleostomi</taxon>
        <taxon>Actinopterygii</taxon>
        <taxon>Neopterygii</taxon>
        <taxon>Teleostei</taxon>
        <taxon>Neoteleostei</taxon>
        <taxon>Acanthomorphata</taxon>
        <taxon>Eupercaria</taxon>
        <taxon>Tetraodontiformes</taxon>
        <taxon>Tetradontoidea</taxon>
        <taxon>Tetraodontidae</taxon>
        <taxon>Takifugu</taxon>
    </lineage>
</organism>
<dbReference type="InterPro" id="IPR038397">
    <property type="entry name" value="TBCC_N_sf"/>
</dbReference>
<sequence length="335" mass="37303">MHRARTTLVLRQSQRRKMDEVSGVSSAMEFSGESGAARVHERLQKRHQMRTDDAERRREAKESETVAEEKGEYFSAAFNAERASIDGLLSSCSGADRAAASERLEEATSRTLQLQKFLNDSVAFLTSYDLSRAQAALRELQTSLADTREECLPKKKFGFRARAKAADKAPAPVPDTPSPAPASKTAEEIQKRDVLLSHLTDCRVRLFGSPSTLHLKHIRGCEVLCGPVSSSVFVDQCSNSTLAFPCQQLRTHNTTDTRVYLHVTSRAIVEDCSGVAFAPFSWSYPSLDEDFTVSGLDKSRNNWNQVDDFNWLAAGTPSPNWTVIPEADRRTDWDL</sequence>
<feature type="compositionally biased region" description="Pro residues" evidence="11">
    <location>
        <begin position="171"/>
        <end position="180"/>
    </location>
</feature>
<dbReference type="InterPro" id="IPR027684">
    <property type="entry name" value="TBCC"/>
</dbReference>
<comment type="subunit">
    <text evidence="7">Supercomplex made of cofactors A to E. Cofactors A and D function by capturing and stabilizing tubulin in a quasi-native conformation. Cofactor E binds to the cofactor D-tubulin complex; interaction with cofactor C then causes the release of tubulin polypeptides that are committed to the native state.</text>
</comment>
<evidence type="ECO:0000256" key="3">
    <source>
        <dbReference type="ARBA" id="ARBA00022490"/>
    </source>
</evidence>
<name>A0A5C6NUW2_9TELE</name>
<dbReference type="PANTHER" id="PTHR15139:SF0">
    <property type="entry name" value="TUBULIN-SPECIFIC CHAPERONE C"/>
    <property type="match status" value="1"/>
</dbReference>
<proteinExistence type="inferred from homology"/>
<evidence type="ECO:0000259" key="12">
    <source>
        <dbReference type="PROSITE" id="PS51329"/>
    </source>
</evidence>
<gene>
    <name evidence="13" type="ORF">D4764_17G0002590</name>
</gene>
<evidence type="ECO:0000256" key="7">
    <source>
        <dbReference type="ARBA" id="ARBA00026055"/>
    </source>
</evidence>
<evidence type="ECO:0000256" key="9">
    <source>
        <dbReference type="ARBA" id="ARBA00067872"/>
    </source>
</evidence>
<feature type="compositionally biased region" description="Basic and acidic residues" evidence="11">
    <location>
        <begin position="49"/>
        <end position="65"/>
    </location>
</feature>
<dbReference type="InterPro" id="IPR016098">
    <property type="entry name" value="CAP/MinC_C"/>
</dbReference>
<dbReference type="Gene3D" id="2.160.20.70">
    <property type="match status" value="1"/>
</dbReference>
<evidence type="ECO:0000313" key="13">
    <source>
        <dbReference type="EMBL" id="TWW70776.1"/>
    </source>
</evidence>
<dbReference type="InterPro" id="IPR006599">
    <property type="entry name" value="CARP_motif"/>
</dbReference>
<dbReference type="Gene3D" id="1.20.58.1250">
    <property type="entry name" value="Tubulin Binding Cofactor C, N-terminal domain"/>
    <property type="match status" value="1"/>
</dbReference>
<comment type="subcellular location">
    <subcellularLocation>
        <location evidence="1">Cytoplasm</location>
    </subcellularLocation>
</comment>
<dbReference type="AlphaFoldDB" id="A0A5C6NUW2"/>
<comment type="caution">
    <text evidence="13">The sequence shown here is derived from an EMBL/GenBank/DDBJ whole genome shotgun (WGS) entry which is preliminary data.</text>
</comment>